<comment type="caution">
    <text evidence="2">The sequence shown here is derived from an EMBL/GenBank/DDBJ whole genome shotgun (WGS) entry which is preliminary data.</text>
</comment>
<protein>
    <recommendedName>
        <fullName evidence="4">BED-type domain-containing protein</fullName>
    </recommendedName>
</protein>
<reference evidence="2 3" key="1">
    <citation type="submission" date="2013-11" db="EMBL/GenBank/DDBJ databases">
        <title>The Genome Sequence of Phytophthora parasitica P10297.</title>
        <authorList>
            <consortium name="The Broad Institute Genomics Platform"/>
            <person name="Russ C."/>
            <person name="Tyler B."/>
            <person name="Panabieres F."/>
            <person name="Shan W."/>
            <person name="Tripathy S."/>
            <person name="Grunwald N."/>
            <person name="Machado M."/>
            <person name="Johnson C.S."/>
            <person name="Walker B."/>
            <person name="Young S.K."/>
            <person name="Zeng Q."/>
            <person name="Gargeya S."/>
            <person name="Fitzgerald M."/>
            <person name="Haas B."/>
            <person name="Abouelleil A."/>
            <person name="Allen A.W."/>
            <person name="Alvarado L."/>
            <person name="Arachchi H.M."/>
            <person name="Berlin A.M."/>
            <person name="Chapman S.B."/>
            <person name="Gainer-Dewar J."/>
            <person name="Goldberg J."/>
            <person name="Griggs A."/>
            <person name="Gujja S."/>
            <person name="Hansen M."/>
            <person name="Howarth C."/>
            <person name="Imamovic A."/>
            <person name="Ireland A."/>
            <person name="Larimer J."/>
            <person name="McCowan C."/>
            <person name="Murphy C."/>
            <person name="Pearson M."/>
            <person name="Poon T.W."/>
            <person name="Priest M."/>
            <person name="Roberts A."/>
            <person name="Saif S."/>
            <person name="Shea T."/>
            <person name="Sisk P."/>
            <person name="Sykes S."/>
            <person name="Wortman J."/>
            <person name="Nusbaum C."/>
            <person name="Birren B."/>
        </authorList>
    </citation>
    <scope>NUCLEOTIDE SEQUENCE [LARGE SCALE GENOMIC DNA]</scope>
    <source>
        <strain evidence="2 3">P10297</strain>
    </source>
</reference>
<evidence type="ECO:0000313" key="2">
    <source>
        <dbReference type="EMBL" id="ETP41374.1"/>
    </source>
</evidence>
<proteinExistence type="predicted"/>
<dbReference type="OrthoDB" id="10461586at2759"/>
<dbReference type="Proteomes" id="UP000018948">
    <property type="component" value="Unassembled WGS sequence"/>
</dbReference>
<organism evidence="2 3">
    <name type="scientific">Phytophthora nicotianae P10297</name>
    <dbReference type="NCBI Taxonomy" id="1317064"/>
    <lineage>
        <taxon>Eukaryota</taxon>
        <taxon>Sar</taxon>
        <taxon>Stramenopiles</taxon>
        <taxon>Oomycota</taxon>
        <taxon>Peronosporomycetes</taxon>
        <taxon>Peronosporales</taxon>
        <taxon>Peronosporaceae</taxon>
        <taxon>Phytophthora</taxon>
    </lineage>
</organism>
<dbReference type="EMBL" id="ANIY01002361">
    <property type="protein sequence ID" value="ETP41374.1"/>
    <property type="molecule type" value="Genomic_DNA"/>
</dbReference>
<feature type="compositionally biased region" description="Basic and acidic residues" evidence="1">
    <location>
        <begin position="167"/>
        <end position="204"/>
    </location>
</feature>
<evidence type="ECO:0000256" key="1">
    <source>
        <dbReference type="SAM" id="MobiDB-lite"/>
    </source>
</evidence>
<evidence type="ECO:0000313" key="3">
    <source>
        <dbReference type="Proteomes" id="UP000018948"/>
    </source>
</evidence>
<accession>W2Z584</accession>
<feature type="region of interest" description="Disordered" evidence="1">
    <location>
        <begin position="167"/>
        <end position="214"/>
    </location>
</feature>
<dbReference type="AlphaFoldDB" id="W2Z584"/>
<evidence type="ECO:0008006" key="4">
    <source>
        <dbReference type="Google" id="ProtNLM"/>
    </source>
</evidence>
<name>W2Z584_PHYNI</name>
<sequence length="292" mass="33364">MKCAKVDCEWGEVPQTDPCSVCGRQVHHICSNDIYDGGELSKRRQCVRKFFSTDSDSQEFTPSSTSDISRSSQDAVIDLSQAEPDNGAEIATDIPLHARPKNATNWIWDYVHRLEETVMHNGAEYTHICLLCLQQNEWKDSLCRARHTSNAKDHLVSIHREHEWAIKEQEHRSNRTKRLEVKVSPKEEAKRSAEPDDHAQQPDKRQKKLSWEAPVSKDKVSGHIVRWLIHDGLPRNLTTTPAFKEFLAGVTGKSDVTIPSHRTYNAILDNHYSTFKKNVAALISEEFKEVFP</sequence>
<gene>
    <name evidence="2" type="ORF">F442_11442</name>
</gene>